<dbReference type="Pfam" id="PF13487">
    <property type="entry name" value="HD_5"/>
    <property type="match status" value="1"/>
</dbReference>
<comment type="caution">
    <text evidence="2">The sequence shown here is derived from an EMBL/GenBank/DDBJ whole genome shotgun (WGS) entry which is preliminary data.</text>
</comment>
<evidence type="ECO:0000313" key="2">
    <source>
        <dbReference type="EMBL" id="MBF4692624.1"/>
    </source>
</evidence>
<dbReference type="InterPro" id="IPR003607">
    <property type="entry name" value="HD/PDEase_dom"/>
</dbReference>
<proteinExistence type="predicted"/>
<dbReference type="EMBL" id="JADKNH010000003">
    <property type="protein sequence ID" value="MBF4692624.1"/>
    <property type="molecule type" value="Genomic_DNA"/>
</dbReference>
<keyword evidence="3" id="KW-1185">Reference proteome</keyword>
<dbReference type="Gene3D" id="1.10.3210.10">
    <property type="entry name" value="Hypothetical protein af1432"/>
    <property type="match status" value="1"/>
</dbReference>
<dbReference type="Proteomes" id="UP000614200">
    <property type="component" value="Unassembled WGS sequence"/>
</dbReference>
<evidence type="ECO:0000259" key="1">
    <source>
        <dbReference type="PROSITE" id="PS51832"/>
    </source>
</evidence>
<dbReference type="CDD" id="cd00077">
    <property type="entry name" value="HDc"/>
    <property type="match status" value="1"/>
</dbReference>
<dbReference type="SUPFAM" id="SSF109604">
    <property type="entry name" value="HD-domain/PDEase-like"/>
    <property type="match status" value="1"/>
</dbReference>
<reference evidence="2 3" key="1">
    <citation type="submission" date="2020-11" db="EMBL/GenBank/DDBJ databases">
        <title>Fusibacter basophilias sp. nov.</title>
        <authorList>
            <person name="Qiu D."/>
        </authorList>
    </citation>
    <scope>NUCLEOTIDE SEQUENCE [LARGE SCALE GENOMIC DNA]</scope>
    <source>
        <strain evidence="2 3">Q10-2</strain>
    </source>
</reference>
<dbReference type="RefSeq" id="WP_194700865.1">
    <property type="nucleotide sequence ID" value="NZ_JADKNH010000003.1"/>
</dbReference>
<gene>
    <name evidence="2" type="ORF">ISU02_05820</name>
</gene>
<evidence type="ECO:0000313" key="3">
    <source>
        <dbReference type="Proteomes" id="UP000614200"/>
    </source>
</evidence>
<accession>A0ABR9ZQ99</accession>
<dbReference type="PANTHER" id="PTHR43155">
    <property type="entry name" value="CYCLIC DI-GMP PHOSPHODIESTERASE PA4108-RELATED"/>
    <property type="match status" value="1"/>
</dbReference>
<organism evidence="2 3">
    <name type="scientific">Fusibacter ferrireducens</name>
    <dbReference type="NCBI Taxonomy" id="2785058"/>
    <lineage>
        <taxon>Bacteria</taxon>
        <taxon>Bacillati</taxon>
        <taxon>Bacillota</taxon>
        <taxon>Clostridia</taxon>
        <taxon>Eubacteriales</taxon>
        <taxon>Eubacteriales Family XII. Incertae Sedis</taxon>
        <taxon>Fusibacter</taxon>
    </lineage>
</organism>
<dbReference type="InterPro" id="IPR037522">
    <property type="entry name" value="HD_GYP_dom"/>
</dbReference>
<dbReference type="PROSITE" id="PS51832">
    <property type="entry name" value="HD_GYP"/>
    <property type="match status" value="1"/>
</dbReference>
<protein>
    <submittedName>
        <fullName evidence="2">HD-GYP domain-containing protein</fullName>
    </submittedName>
</protein>
<sequence>MRFKPIEYLKENEVLAENIVNISNQILLRKNAIVNSKSIERIKALGFKSLYVKNPDEEEILEEEIKDIIDPAIRKKAVFDVKTCVDEFFSSLSKQKQQLVFGDSGQALIDTLDQVSSSLIDEILNSQDLTISIMDIKSESYYLYEHAINTAVLAIMLGAKIGLNTKDMRNIAIASILINIGYKNIPQEVYEHSEPLSESQWAEIKKHPKYSYDILSNNTSFNAHIKSIVLQHHERLNGSGYPNGLVGSEIHPHTKIVMLADVYDAMTSDRKHRLAHPHHEVVEYIMGSAGTLFDFDLASTFCRCIILYPAGSYVLLSNGLKAVILKNHASHPLRPIVRTFKNGKLNNAPDGYIDLLETHNLTIQKLIYD</sequence>
<name>A0ABR9ZQ99_9FIRM</name>
<feature type="domain" description="HD-GYP" evidence="1">
    <location>
        <begin position="121"/>
        <end position="317"/>
    </location>
</feature>
<dbReference type="PANTHER" id="PTHR43155:SF2">
    <property type="entry name" value="CYCLIC DI-GMP PHOSPHODIESTERASE PA4108"/>
    <property type="match status" value="1"/>
</dbReference>